<name>A0A165IWL3_EXIGL</name>
<keyword evidence="6" id="KW-0067">ATP-binding</keyword>
<dbReference type="Gene3D" id="1.20.1560.10">
    <property type="entry name" value="ABC transporter type 1, transmembrane domain"/>
    <property type="match status" value="2"/>
</dbReference>
<evidence type="ECO:0000313" key="14">
    <source>
        <dbReference type="EMBL" id="KZV93978.1"/>
    </source>
</evidence>
<feature type="chain" id="PRO_5007859585" description="P-loop containing nucleoside triphosphate hydrolase protein" evidence="11">
    <location>
        <begin position="23"/>
        <end position="1396"/>
    </location>
</feature>
<evidence type="ECO:0000256" key="6">
    <source>
        <dbReference type="ARBA" id="ARBA00022840"/>
    </source>
</evidence>
<dbReference type="GO" id="GO:0016887">
    <property type="term" value="F:ATP hydrolysis activity"/>
    <property type="evidence" value="ECO:0007669"/>
    <property type="project" value="InterPro"/>
</dbReference>
<dbReference type="OrthoDB" id="6500128at2759"/>
<feature type="signal peptide" evidence="11">
    <location>
        <begin position="1"/>
        <end position="22"/>
    </location>
</feature>
<dbReference type="CDD" id="cd03250">
    <property type="entry name" value="ABCC_MRP_domain1"/>
    <property type="match status" value="1"/>
</dbReference>
<evidence type="ECO:0000259" key="12">
    <source>
        <dbReference type="PROSITE" id="PS50893"/>
    </source>
</evidence>
<feature type="transmembrane region" description="Helical" evidence="10">
    <location>
        <begin position="921"/>
        <end position="948"/>
    </location>
</feature>
<dbReference type="InterPro" id="IPR003439">
    <property type="entry name" value="ABC_transporter-like_ATP-bd"/>
</dbReference>
<evidence type="ECO:0000256" key="3">
    <source>
        <dbReference type="ARBA" id="ARBA00022692"/>
    </source>
</evidence>
<dbReference type="Gene3D" id="3.40.50.300">
    <property type="entry name" value="P-loop containing nucleotide triphosphate hydrolases"/>
    <property type="match status" value="2"/>
</dbReference>
<dbReference type="GO" id="GO:0005524">
    <property type="term" value="F:ATP binding"/>
    <property type="evidence" value="ECO:0007669"/>
    <property type="project" value="UniProtKB-KW"/>
</dbReference>
<dbReference type="GO" id="GO:0016020">
    <property type="term" value="C:membrane"/>
    <property type="evidence" value="ECO:0007669"/>
    <property type="project" value="UniProtKB-SubCell"/>
</dbReference>
<sequence length="1396" mass="154253">MHPGLSLIAVLVILQMPKRVTSSQPTKNAEGVLPALDDWASLGQWSTFSWLTPLIAVGTTGVLEEHDIWQLPRALRSRLVFRKFQYFAREKSLVARLLLANARELIIIAVLAVCATCLELAQPVLLSKILLAMERRARTGRRDRQAAYLWTILAFLAMMSKAEIELQWFYKSSTISIRGRAETIATIYAKALKRIDTSGVVNSTKDDGSESTAGSADMGKITSLVTTDAAKVGWFAGFYTNFFQTPLAVVLAASFLYSIMGLSAFAGYIALLFAIPANYLLLKVQYKVYQGAMDMRDRRMRSMNEFVKLSGWESRWADRILTYRERELSALKKQKIVEFMQAFLWDVVPIFVACISLTTFTYIAGNELSVSIAFPALLTFQILTDELTGLPWVIDLMQKIYASVNRIDDFLQEVEVPAWVCTLLRDEQGHTTAFDDRVGFEDATFVWNTSAITPEKRLADELKKKADEEKKANRRSWVDIVTFRKRTVVPSTSVATEDTPAVTPKQEFTLRDMSVIFPRGKISLIYGATGAGKSSLLSALLGELKCVEGRVYLPKFSTRTDSETGLKESVSFCAQQPWLQHASIRDNILFGAEYDAERYSAVLSACALVADLNVLDDGDKTEIGEKGITLSGGQKGRVALARAVYAYTKTVILDDVLSAVDTHTADTIVKRCFLGPLMTGRTLILVTHHVSSVIQHSGYVVQMDNGHITLQGSPQELRARGELLEHDFGDKEQKAAPHEGEPLASKEGGEEKAVAQLVQKETKSTGAVERKIYVTYLKAAGYWIVIFLALTIALQRSSDLLQKLWAKAWSESYESYQNTDNPKTPFGFPSATKNPLPYVGVYIGIQSFNAIATVAAQIPDIWSSLRASRRLYSSMLHSVLRSPLRWFDKTPAGRILNRFGQDMDSVDSGISSFVRSVGEQLITFTISIVTIVVGVPPFLLAAICLGYVHYAFARGYVETTRDLNRIQSILRSPIVSTFGELLVGIETVRAFGNEMLFIRTLFDRLDKSHAANYYSGMVNHWLYFRFSALGALTFLLTAGLAVTLGVDPGIAAIVITQAQGVLGAIFFGTRAYLNVQQTFNGIERIAEYIDLPPEPPRLSNTPPPANWPSHESGIEFNNVAIKYAPELDPVLKNVSFEIQPREKIGLVGRTGSGKSTMVLSLFRFVDPAEGSIIIDGVDITSIGVDELRSRLTLIPQDAALFEGTIRENLDPFNEYTDAECLEVLRAVHLAVDTPVEAPDTTAASGTVTPEGESGPKVVTLESLVSESGKNWSAGQRQLIAMARALLRKTRITVLDESTASVDFETDKKIQSTIREGFNDGIMVIIAHRHVALLRASTDGSSLHTIIECDRVVVLDAGHVVEFDTPAKLMDKEGGAFRGMCQKSDHFESLYKAAHRG</sequence>
<evidence type="ECO:0000313" key="15">
    <source>
        <dbReference type="Proteomes" id="UP000077266"/>
    </source>
</evidence>
<evidence type="ECO:0000259" key="13">
    <source>
        <dbReference type="PROSITE" id="PS50929"/>
    </source>
</evidence>
<evidence type="ECO:0008006" key="16">
    <source>
        <dbReference type="Google" id="ProtNLM"/>
    </source>
</evidence>
<organism evidence="14 15">
    <name type="scientific">Exidia glandulosa HHB12029</name>
    <dbReference type="NCBI Taxonomy" id="1314781"/>
    <lineage>
        <taxon>Eukaryota</taxon>
        <taxon>Fungi</taxon>
        <taxon>Dikarya</taxon>
        <taxon>Basidiomycota</taxon>
        <taxon>Agaricomycotina</taxon>
        <taxon>Agaricomycetes</taxon>
        <taxon>Auriculariales</taxon>
        <taxon>Exidiaceae</taxon>
        <taxon>Exidia</taxon>
    </lineage>
</organism>
<dbReference type="STRING" id="1314781.A0A165IWL3"/>
<dbReference type="FunFam" id="1.20.1560.10:FF:000013">
    <property type="entry name" value="ABC transporter C family member 2"/>
    <property type="match status" value="1"/>
</dbReference>
<dbReference type="CDD" id="cd18604">
    <property type="entry name" value="ABC_6TM_VMR1_D2_like"/>
    <property type="match status" value="1"/>
</dbReference>
<dbReference type="FunFam" id="3.40.50.300:FF:001354">
    <property type="entry name" value="ATP-binding cassette (ABC) transporter, putative"/>
    <property type="match status" value="1"/>
</dbReference>
<dbReference type="PANTHER" id="PTHR24223:SF415">
    <property type="entry name" value="FI20190P1"/>
    <property type="match status" value="1"/>
</dbReference>
<feature type="domain" description="ABC transmembrane type-1" evidence="13">
    <location>
        <begin position="106"/>
        <end position="399"/>
    </location>
</feature>
<keyword evidence="11" id="KW-0732">Signal</keyword>
<feature type="domain" description="ABC transmembrane type-1" evidence="13">
    <location>
        <begin position="838"/>
        <end position="1077"/>
    </location>
</feature>
<keyword evidence="8 10" id="KW-0472">Membrane</keyword>
<evidence type="ECO:0000256" key="1">
    <source>
        <dbReference type="ARBA" id="ARBA00004141"/>
    </source>
</evidence>
<evidence type="ECO:0000256" key="11">
    <source>
        <dbReference type="SAM" id="SignalP"/>
    </source>
</evidence>
<feature type="domain" description="ABC transporter" evidence="12">
    <location>
        <begin position="1114"/>
        <end position="1381"/>
    </location>
</feature>
<feature type="transmembrane region" description="Helical" evidence="10">
    <location>
        <begin position="1050"/>
        <end position="1073"/>
    </location>
</feature>
<feature type="transmembrane region" description="Helical" evidence="10">
    <location>
        <begin position="105"/>
        <end position="126"/>
    </location>
</feature>
<dbReference type="SUPFAM" id="SSF90123">
    <property type="entry name" value="ABC transporter transmembrane region"/>
    <property type="match status" value="2"/>
</dbReference>
<dbReference type="InterPro" id="IPR003593">
    <property type="entry name" value="AAA+_ATPase"/>
</dbReference>
<dbReference type="Proteomes" id="UP000077266">
    <property type="component" value="Unassembled WGS sequence"/>
</dbReference>
<dbReference type="CDD" id="cd18596">
    <property type="entry name" value="ABC_6TM_VMR1_D1_like"/>
    <property type="match status" value="1"/>
</dbReference>
<dbReference type="PROSITE" id="PS50893">
    <property type="entry name" value="ABC_TRANSPORTER_2"/>
    <property type="match status" value="2"/>
</dbReference>
<dbReference type="EMBL" id="KV425980">
    <property type="protein sequence ID" value="KZV93978.1"/>
    <property type="molecule type" value="Genomic_DNA"/>
</dbReference>
<dbReference type="InterPro" id="IPR011527">
    <property type="entry name" value="ABC1_TM_dom"/>
</dbReference>
<keyword evidence="3 10" id="KW-0812">Transmembrane</keyword>
<accession>A0A165IWL3</accession>
<dbReference type="PANTHER" id="PTHR24223">
    <property type="entry name" value="ATP-BINDING CASSETTE SUB-FAMILY C"/>
    <property type="match status" value="1"/>
</dbReference>
<comment type="subcellular location">
    <subcellularLocation>
        <location evidence="1">Membrane</location>
        <topology evidence="1">Multi-pass membrane protein</topology>
    </subcellularLocation>
</comment>
<feature type="compositionally biased region" description="Basic and acidic residues" evidence="9">
    <location>
        <begin position="728"/>
        <end position="741"/>
    </location>
</feature>
<dbReference type="SUPFAM" id="SSF52540">
    <property type="entry name" value="P-loop containing nucleoside triphosphate hydrolases"/>
    <property type="match status" value="2"/>
</dbReference>
<keyword evidence="7 10" id="KW-1133">Transmembrane helix</keyword>
<keyword evidence="4" id="KW-0677">Repeat</keyword>
<dbReference type="CDD" id="cd03244">
    <property type="entry name" value="ABCC_MRP_domain2"/>
    <property type="match status" value="1"/>
</dbReference>
<feature type="transmembrane region" description="Helical" evidence="10">
    <location>
        <begin position="247"/>
        <end position="275"/>
    </location>
</feature>
<gene>
    <name evidence="14" type="ORF">EXIGLDRAFT_645578</name>
</gene>
<reference evidence="14 15" key="1">
    <citation type="journal article" date="2016" name="Mol. Biol. Evol.">
        <title>Comparative Genomics of Early-Diverging Mushroom-Forming Fungi Provides Insights into the Origins of Lignocellulose Decay Capabilities.</title>
        <authorList>
            <person name="Nagy L.G."/>
            <person name="Riley R."/>
            <person name="Tritt A."/>
            <person name="Adam C."/>
            <person name="Daum C."/>
            <person name="Floudas D."/>
            <person name="Sun H."/>
            <person name="Yadav J.S."/>
            <person name="Pangilinan J."/>
            <person name="Larsson K.H."/>
            <person name="Matsuura K."/>
            <person name="Barry K."/>
            <person name="Labutti K."/>
            <person name="Kuo R."/>
            <person name="Ohm R.A."/>
            <person name="Bhattacharya S.S."/>
            <person name="Shirouzu T."/>
            <person name="Yoshinaga Y."/>
            <person name="Martin F.M."/>
            <person name="Grigoriev I.V."/>
            <person name="Hibbett D.S."/>
        </authorList>
    </citation>
    <scope>NUCLEOTIDE SEQUENCE [LARGE SCALE GENOMIC DNA]</scope>
    <source>
        <strain evidence="14 15">HHB12029</strain>
    </source>
</reference>
<feature type="transmembrane region" description="Helical" evidence="10">
    <location>
        <begin position="773"/>
        <end position="794"/>
    </location>
</feature>
<proteinExistence type="predicted"/>
<protein>
    <recommendedName>
        <fullName evidence="16">P-loop containing nucleoside triphosphate hydrolase protein</fullName>
    </recommendedName>
</protein>
<evidence type="ECO:0000256" key="9">
    <source>
        <dbReference type="SAM" id="MobiDB-lite"/>
    </source>
</evidence>
<keyword evidence="5" id="KW-0547">Nucleotide-binding</keyword>
<dbReference type="GO" id="GO:0140359">
    <property type="term" value="F:ABC-type transporter activity"/>
    <property type="evidence" value="ECO:0007669"/>
    <property type="project" value="InterPro"/>
</dbReference>
<feature type="domain" description="ABC transporter" evidence="12">
    <location>
        <begin position="494"/>
        <end position="730"/>
    </location>
</feature>
<feature type="region of interest" description="Disordered" evidence="9">
    <location>
        <begin position="728"/>
        <end position="752"/>
    </location>
</feature>
<dbReference type="Pfam" id="PF00005">
    <property type="entry name" value="ABC_tran"/>
    <property type="match status" value="2"/>
</dbReference>
<dbReference type="InterPro" id="IPR036640">
    <property type="entry name" value="ABC1_TM_sf"/>
</dbReference>
<dbReference type="InParanoid" id="A0A165IWL3"/>
<dbReference type="PROSITE" id="PS50929">
    <property type="entry name" value="ABC_TM1F"/>
    <property type="match status" value="2"/>
</dbReference>
<evidence type="ECO:0000256" key="4">
    <source>
        <dbReference type="ARBA" id="ARBA00022737"/>
    </source>
</evidence>
<dbReference type="InterPro" id="IPR050173">
    <property type="entry name" value="ABC_transporter_C-like"/>
</dbReference>
<keyword evidence="15" id="KW-1185">Reference proteome</keyword>
<evidence type="ECO:0000256" key="8">
    <source>
        <dbReference type="ARBA" id="ARBA00023136"/>
    </source>
</evidence>
<dbReference type="Pfam" id="PF00664">
    <property type="entry name" value="ABC_membrane"/>
    <property type="match status" value="2"/>
</dbReference>
<feature type="transmembrane region" description="Helical" evidence="10">
    <location>
        <begin position="342"/>
        <end position="364"/>
    </location>
</feature>
<evidence type="ECO:0000256" key="5">
    <source>
        <dbReference type="ARBA" id="ARBA00022741"/>
    </source>
</evidence>
<evidence type="ECO:0000256" key="2">
    <source>
        <dbReference type="ARBA" id="ARBA00022448"/>
    </source>
</evidence>
<feature type="transmembrane region" description="Helical" evidence="10">
    <location>
        <begin position="1022"/>
        <end position="1043"/>
    </location>
</feature>
<keyword evidence="2" id="KW-0813">Transport</keyword>
<evidence type="ECO:0000256" key="10">
    <source>
        <dbReference type="SAM" id="Phobius"/>
    </source>
</evidence>
<dbReference type="InterPro" id="IPR027417">
    <property type="entry name" value="P-loop_NTPase"/>
</dbReference>
<dbReference type="SMART" id="SM00382">
    <property type="entry name" value="AAA"/>
    <property type="match status" value="2"/>
</dbReference>
<evidence type="ECO:0000256" key="7">
    <source>
        <dbReference type="ARBA" id="ARBA00022989"/>
    </source>
</evidence>